<proteinExistence type="predicted"/>
<name>A0ABT5FCP1_9GAMM</name>
<evidence type="ECO:0000313" key="1">
    <source>
        <dbReference type="EMBL" id="MDC2888904.1"/>
    </source>
</evidence>
<accession>A0ABT5FCP1</accession>
<gene>
    <name evidence="1" type="ORF">PN838_09120</name>
</gene>
<evidence type="ECO:0000313" key="2">
    <source>
        <dbReference type="Proteomes" id="UP001528411"/>
    </source>
</evidence>
<dbReference type="RefSeq" id="WP_272180454.1">
    <property type="nucleotide sequence ID" value="NZ_JAQOMS010000002.1"/>
</dbReference>
<keyword evidence="2" id="KW-1185">Reference proteome</keyword>
<protein>
    <submittedName>
        <fullName evidence="1">Uncharacterized protein</fullName>
    </submittedName>
</protein>
<comment type="caution">
    <text evidence="1">The sequence shown here is derived from an EMBL/GenBank/DDBJ whole genome shotgun (WGS) entry which is preliminary data.</text>
</comment>
<dbReference type="EMBL" id="JAQOMS010000002">
    <property type="protein sequence ID" value="MDC2888904.1"/>
    <property type="molecule type" value="Genomic_DNA"/>
</dbReference>
<sequence length="92" mass="10771">MWHAFSGDFSEIEEDKRQQLWIDLTEYVPLAESDPRQIIEQLNLILTGDILTTDAIDLLVDYYGELEWAPTHERISNIIFLIMSSPQYSVIR</sequence>
<dbReference type="Proteomes" id="UP001528411">
    <property type="component" value="Unassembled WGS sequence"/>
</dbReference>
<reference evidence="1 2" key="1">
    <citation type="submission" date="2023-01" db="EMBL/GenBank/DDBJ databases">
        <title>Psychrosphaera sp. nov., isolated from marine algae.</title>
        <authorList>
            <person name="Bayburt H."/>
            <person name="Choi B.J."/>
            <person name="Kim J.M."/>
            <person name="Choi D.G."/>
            <person name="Jeon C.O."/>
        </authorList>
    </citation>
    <scope>NUCLEOTIDE SEQUENCE [LARGE SCALE GENOMIC DNA]</scope>
    <source>
        <strain evidence="1 2">G1-22</strain>
    </source>
</reference>
<organism evidence="1 2">
    <name type="scientific">Psychrosphaera algicola</name>
    <dbReference type="NCBI Taxonomy" id="3023714"/>
    <lineage>
        <taxon>Bacteria</taxon>
        <taxon>Pseudomonadati</taxon>
        <taxon>Pseudomonadota</taxon>
        <taxon>Gammaproteobacteria</taxon>
        <taxon>Alteromonadales</taxon>
        <taxon>Pseudoalteromonadaceae</taxon>
        <taxon>Psychrosphaera</taxon>
    </lineage>
</organism>